<dbReference type="Proteomes" id="UP000311382">
    <property type="component" value="Unassembled WGS sequence"/>
</dbReference>
<dbReference type="AlphaFoldDB" id="A0A5C5G2U8"/>
<dbReference type="OrthoDB" id="2143914at2759"/>
<dbReference type="EMBL" id="SOZI01000011">
    <property type="protein sequence ID" value="TNY23473.1"/>
    <property type="molecule type" value="Genomic_DNA"/>
</dbReference>
<name>A0A5C5G2U8_9BASI</name>
<keyword evidence="3" id="KW-1185">Reference proteome</keyword>
<gene>
    <name evidence="2" type="ORF">DMC30DRAFT_22255</name>
</gene>
<proteinExistence type="predicted"/>
<evidence type="ECO:0000313" key="2">
    <source>
        <dbReference type="EMBL" id="TNY23473.1"/>
    </source>
</evidence>
<evidence type="ECO:0000256" key="1">
    <source>
        <dbReference type="SAM" id="MobiDB-lite"/>
    </source>
</evidence>
<feature type="compositionally biased region" description="Low complexity" evidence="1">
    <location>
        <begin position="160"/>
        <end position="195"/>
    </location>
</feature>
<protein>
    <recommendedName>
        <fullName evidence="4">Myb-like domain-containing protein</fullName>
    </recommendedName>
</protein>
<feature type="compositionally biased region" description="Low complexity" evidence="1">
    <location>
        <begin position="95"/>
        <end position="106"/>
    </location>
</feature>
<feature type="region of interest" description="Disordered" evidence="1">
    <location>
        <begin position="86"/>
        <end position="204"/>
    </location>
</feature>
<accession>A0A5C5G2U8</accession>
<reference evidence="2 3" key="1">
    <citation type="submission" date="2019-03" db="EMBL/GenBank/DDBJ databases">
        <title>Rhodosporidium diobovatum UCD-FST 08-225 genome sequencing, assembly, and annotation.</title>
        <authorList>
            <person name="Fakankun I.U."/>
            <person name="Fristensky B."/>
            <person name="Levin D.B."/>
        </authorList>
    </citation>
    <scope>NUCLEOTIDE SEQUENCE [LARGE SCALE GENOMIC DNA]</scope>
    <source>
        <strain evidence="2 3">UCD-FST 08-225</strain>
    </source>
</reference>
<comment type="caution">
    <text evidence="2">The sequence shown here is derived from an EMBL/GenBank/DDBJ whole genome shotgun (WGS) entry which is preliminary data.</text>
</comment>
<sequence>MHADMMDVEALHATARLVHAKTGGCCTAPCGNLCGSPLQTALGGLPREARIADVDVAYPILGIVAQHYAGLETVGDVFTELERRADEQEARQLADKQAAAAEGAQQLNGPSGEPTEPPTFAKSIRTPRFAKGTPKMRQVSAARGRTLPQARARPKAKLGARAPTTPAPITAAASVASPVDASSSSITSSSTPSRTHTTKRFTPDEDRQLKRLRDDENRTWHAIGATLGRNRVTAQRRYELLNTKGEERYRRYTPEEDQRIKQLKEVDGLTWKAIGEDIGTNGPSVQSRYLGSLKNNVLACRNVVVWLRCLCGERQKPESRLQAREGSRRGGPST</sequence>
<evidence type="ECO:0008006" key="4">
    <source>
        <dbReference type="Google" id="ProtNLM"/>
    </source>
</evidence>
<evidence type="ECO:0000313" key="3">
    <source>
        <dbReference type="Proteomes" id="UP000311382"/>
    </source>
</evidence>
<organism evidence="2 3">
    <name type="scientific">Rhodotorula diobovata</name>
    <dbReference type="NCBI Taxonomy" id="5288"/>
    <lineage>
        <taxon>Eukaryota</taxon>
        <taxon>Fungi</taxon>
        <taxon>Dikarya</taxon>
        <taxon>Basidiomycota</taxon>
        <taxon>Pucciniomycotina</taxon>
        <taxon>Microbotryomycetes</taxon>
        <taxon>Sporidiobolales</taxon>
        <taxon>Sporidiobolaceae</taxon>
        <taxon>Rhodotorula</taxon>
    </lineage>
</organism>